<gene>
    <name evidence="4" type="ORF">J2Z66_004637</name>
</gene>
<name>A0ABS4IZK2_9BACL</name>
<dbReference type="Pfam" id="PF00293">
    <property type="entry name" value="NUDIX"/>
    <property type="match status" value="1"/>
</dbReference>
<comment type="cofactor">
    <cofactor evidence="1">
        <name>Mg(2+)</name>
        <dbReference type="ChEBI" id="CHEBI:18420"/>
    </cofactor>
</comment>
<protein>
    <submittedName>
        <fullName evidence="4">ADP-ribose pyrophosphatase YjhB (NUDIX family)</fullName>
    </submittedName>
</protein>
<accession>A0ABS4IZK2</accession>
<reference evidence="4 5" key="1">
    <citation type="submission" date="2021-03" db="EMBL/GenBank/DDBJ databases">
        <title>Genomic Encyclopedia of Type Strains, Phase IV (KMG-IV): sequencing the most valuable type-strain genomes for metagenomic binning, comparative biology and taxonomic classification.</title>
        <authorList>
            <person name="Goeker M."/>
        </authorList>
    </citation>
    <scope>NUCLEOTIDE SEQUENCE [LARGE SCALE GENOMIC DNA]</scope>
    <source>
        <strain evidence="4 5">DSM 26048</strain>
    </source>
</reference>
<organism evidence="4 5">
    <name type="scientific">Paenibacillus eucommiae</name>
    <dbReference type="NCBI Taxonomy" id="1355755"/>
    <lineage>
        <taxon>Bacteria</taxon>
        <taxon>Bacillati</taxon>
        <taxon>Bacillota</taxon>
        <taxon>Bacilli</taxon>
        <taxon>Bacillales</taxon>
        <taxon>Paenibacillaceae</taxon>
        <taxon>Paenibacillus</taxon>
    </lineage>
</organism>
<proteinExistence type="predicted"/>
<dbReference type="InterPro" id="IPR015797">
    <property type="entry name" value="NUDIX_hydrolase-like_dom_sf"/>
</dbReference>
<dbReference type="RefSeq" id="WP_209974521.1">
    <property type="nucleotide sequence ID" value="NZ_JAGGLB010000016.1"/>
</dbReference>
<dbReference type="PANTHER" id="PTHR43046:SF14">
    <property type="entry name" value="MUTT_NUDIX FAMILY PROTEIN"/>
    <property type="match status" value="1"/>
</dbReference>
<evidence type="ECO:0000259" key="3">
    <source>
        <dbReference type="PROSITE" id="PS51462"/>
    </source>
</evidence>
<evidence type="ECO:0000313" key="5">
    <source>
        <dbReference type="Proteomes" id="UP001519287"/>
    </source>
</evidence>
<keyword evidence="2" id="KW-0378">Hydrolase</keyword>
<dbReference type="Gene3D" id="3.90.79.10">
    <property type="entry name" value="Nucleoside Triphosphate Pyrophosphohydrolase"/>
    <property type="match status" value="1"/>
</dbReference>
<sequence length="152" mass="17476">MKPIRNSAKAIIIQDEKILLTKNKDDFGFFYLFPGGGQDHGEELKDTVYRECLEEIGEKVMVSDLVYVREYIGKSHEFAEWDSDAHQVEFYFSCSLASNDSPCVNGTNPDKDQVGVEWIEIKKLHEIRLYPKALGKIIINNEIEIRYLGDVN</sequence>
<keyword evidence="5" id="KW-1185">Reference proteome</keyword>
<dbReference type="PROSITE" id="PS51462">
    <property type="entry name" value="NUDIX"/>
    <property type="match status" value="1"/>
</dbReference>
<feature type="domain" description="Nudix hydrolase" evidence="3">
    <location>
        <begin position="3"/>
        <end position="143"/>
    </location>
</feature>
<evidence type="ECO:0000256" key="1">
    <source>
        <dbReference type="ARBA" id="ARBA00001946"/>
    </source>
</evidence>
<dbReference type="InterPro" id="IPR000086">
    <property type="entry name" value="NUDIX_hydrolase_dom"/>
</dbReference>
<dbReference type="PANTHER" id="PTHR43046">
    <property type="entry name" value="GDP-MANNOSE MANNOSYL HYDROLASE"/>
    <property type="match status" value="1"/>
</dbReference>
<dbReference type="SUPFAM" id="SSF55811">
    <property type="entry name" value="Nudix"/>
    <property type="match status" value="1"/>
</dbReference>
<comment type="caution">
    <text evidence="4">The sequence shown here is derived from an EMBL/GenBank/DDBJ whole genome shotgun (WGS) entry which is preliminary data.</text>
</comment>
<evidence type="ECO:0000313" key="4">
    <source>
        <dbReference type="EMBL" id="MBP1993020.1"/>
    </source>
</evidence>
<dbReference type="Proteomes" id="UP001519287">
    <property type="component" value="Unassembled WGS sequence"/>
</dbReference>
<dbReference type="EMBL" id="JAGGLB010000016">
    <property type="protein sequence ID" value="MBP1993020.1"/>
    <property type="molecule type" value="Genomic_DNA"/>
</dbReference>
<dbReference type="CDD" id="cd18880">
    <property type="entry name" value="NUDIX_ADPRase"/>
    <property type="match status" value="1"/>
</dbReference>
<evidence type="ECO:0000256" key="2">
    <source>
        <dbReference type="ARBA" id="ARBA00022801"/>
    </source>
</evidence>